<gene>
    <name evidence="1" type="ORF">FBY58_1683</name>
</gene>
<accession>A0A542W388</accession>
<keyword evidence="1" id="KW-0808">Transferase</keyword>
<evidence type="ECO:0000313" key="1">
    <source>
        <dbReference type="EMBL" id="TQL18068.1"/>
    </source>
</evidence>
<dbReference type="InterPro" id="IPR007554">
    <property type="entry name" value="Glycerophosphate_synth"/>
</dbReference>
<dbReference type="OrthoDB" id="8437129at2"/>
<evidence type="ECO:0000313" key="2">
    <source>
        <dbReference type="Proteomes" id="UP000316887"/>
    </source>
</evidence>
<dbReference type="GO" id="GO:0016020">
    <property type="term" value="C:membrane"/>
    <property type="evidence" value="ECO:0007669"/>
    <property type="project" value="InterPro"/>
</dbReference>
<dbReference type="Proteomes" id="UP000316887">
    <property type="component" value="Unassembled WGS sequence"/>
</dbReference>
<dbReference type="SUPFAM" id="SSF53756">
    <property type="entry name" value="UDP-Glycosyltransferase/glycogen phosphorylase"/>
    <property type="match status" value="1"/>
</dbReference>
<proteinExistence type="predicted"/>
<dbReference type="GO" id="GO:0047355">
    <property type="term" value="F:CDP-glycerol glycerophosphotransferase activity"/>
    <property type="evidence" value="ECO:0007669"/>
    <property type="project" value="InterPro"/>
</dbReference>
<reference evidence="1 2" key="1">
    <citation type="submission" date="2019-06" db="EMBL/GenBank/DDBJ databases">
        <title>Genome sequencing of Zymomonas mobilis strains for genetic engineering and biofuel applications.</title>
        <authorList>
            <person name="Teravest M."/>
        </authorList>
    </citation>
    <scope>NUCLEOTIDE SEQUENCE [LARGE SCALE GENOMIC DNA]</scope>
    <source>
        <strain evidence="1 2">AN0101</strain>
    </source>
</reference>
<protein>
    <submittedName>
        <fullName evidence="1">CDP-glycerol:poly(Glycerophosphate) glycerophosphotransferase</fullName>
    </submittedName>
</protein>
<dbReference type="EMBL" id="VFOF01000001">
    <property type="protein sequence ID" value="TQL18068.1"/>
    <property type="molecule type" value="Genomic_DNA"/>
</dbReference>
<comment type="caution">
    <text evidence="1">The sequence shown here is derived from an EMBL/GenBank/DDBJ whole genome shotgun (WGS) entry which is preliminary data.</text>
</comment>
<sequence length="374" mass="43060">MKIAFIYIAEPYQCYHTASVASKLAAMPNCEVTEYYSFPETMEHLVRIRAALNEPNLEAHPLKKSWKAKFLKLAKRLDQERILVLRENVQALNCYDAIVATEYTAGILKKMGLKAKLILMMHGAGDRYVNDEHLVKEFDLTLISGKKTKEDFKRKGFIKDETTRVVGYPKFDVFEAIRKKQAHPFSDDCSFALYNPHYKRNLNSSPVFMNALIKGFTEQHKYNLVVAPHIKQFYKSFGIKKYRLKRLQSAKVLIDTGSPAMLDMTYTSQTSLYIGDVSSQIYEFLAIPRPCIFLNPQKIKWQDDPHFLHWTMGDVVEDIDDLMPAVEQAIERHALYRPTQEKLFKETFGYPLLGASQRAADAIMDFVAKSMASR</sequence>
<organism evidence="1 2">
    <name type="scientific">Zymomonas mobilis</name>
    <dbReference type="NCBI Taxonomy" id="542"/>
    <lineage>
        <taxon>Bacteria</taxon>
        <taxon>Pseudomonadati</taxon>
        <taxon>Pseudomonadota</taxon>
        <taxon>Alphaproteobacteria</taxon>
        <taxon>Sphingomonadales</taxon>
        <taxon>Zymomonadaceae</taxon>
        <taxon>Zymomonas</taxon>
    </lineage>
</organism>
<dbReference type="AlphaFoldDB" id="A0A542W388"/>
<dbReference type="Pfam" id="PF04464">
    <property type="entry name" value="Glyphos_transf"/>
    <property type="match status" value="1"/>
</dbReference>
<dbReference type="InterPro" id="IPR043148">
    <property type="entry name" value="TagF_C"/>
</dbReference>
<dbReference type="Gene3D" id="3.40.50.12580">
    <property type="match status" value="1"/>
</dbReference>
<name>A0A542W388_ZYMMB</name>
<dbReference type="RefSeq" id="WP_141920504.1">
    <property type="nucleotide sequence ID" value="NZ_VFOF01000001.1"/>
</dbReference>